<dbReference type="SUPFAM" id="SSF49879">
    <property type="entry name" value="SMAD/FHA domain"/>
    <property type="match status" value="1"/>
</dbReference>
<dbReference type="OrthoDB" id="688570at2759"/>
<accession>A0A834G101</accession>
<dbReference type="Gene3D" id="2.60.200.20">
    <property type="match status" value="1"/>
</dbReference>
<reference evidence="1" key="1">
    <citation type="submission" date="2019-11" db="EMBL/GenBank/DDBJ databases">
        <authorList>
            <person name="Liu Y."/>
            <person name="Hou J."/>
            <person name="Li T.-Q."/>
            <person name="Guan C.-H."/>
            <person name="Wu X."/>
            <person name="Wu H.-Z."/>
            <person name="Ling F."/>
            <person name="Zhang R."/>
            <person name="Shi X.-G."/>
            <person name="Ren J.-P."/>
            <person name="Chen E.-F."/>
            <person name="Sun J.-M."/>
        </authorList>
    </citation>
    <scope>NUCLEOTIDE SEQUENCE</scope>
    <source>
        <strain evidence="1">Adult_tree_wgs_1</strain>
        <tissue evidence="1">Leaves</tissue>
    </source>
</reference>
<comment type="caution">
    <text evidence="1">The sequence shown here is derived from an EMBL/GenBank/DDBJ whole genome shotgun (WGS) entry which is preliminary data.</text>
</comment>
<keyword evidence="2" id="KW-1185">Reference proteome</keyword>
<gene>
    <name evidence="1" type="ORF">RHSIM_Rhsim12G0206600</name>
</gene>
<dbReference type="PANTHER" id="PTHR37733">
    <property type="entry name" value="SMAD/FHA DOMAIN-CONTAINING PROTEIN"/>
    <property type="match status" value="1"/>
</dbReference>
<evidence type="ECO:0000313" key="1">
    <source>
        <dbReference type="EMBL" id="KAF7123447.1"/>
    </source>
</evidence>
<dbReference type="InterPro" id="IPR008984">
    <property type="entry name" value="SMAD_FHA_dom_sf"/>
</dbReference>
<protein>
    <recommendedName>
        <fullName evidence="3">FHA domain-containing protein</fullName>
    </recommendedName>
</protein>
<dbReference type="PANTHER" id="PTHR37733:SF1">
    <property type="entry name" value="SMAD_FHA DOMAIN-CONTAINING PROTEIN"/>
    <property type="match status" value="1"/>
</dbReference>
<name>A0A834G101_RHOSS</name>
<evidence type="ECO:0000313" key="2">
    <source>
        <dbReference type="Proteomes" id="UP000626092"/>
    </source>
</evidence>
<dbReference type="Proteomes" id="UP000626092">
    <property type="component" value="Unassembled WGS sequence"/>
</dbReference>
<proteinExistence type="predicted"/>
<dbReference type="CDD" id="cd22671">
    <property type="entry name" value="FHA_APTX-like"/>
    <property type="match status" value="1"/>
</dbReference>
<dbReference type="EMBL" id="WJXA01000012">
    <property type="protein sequence ID" value="KAF7123447.1"/>
    <property type="molecule type" value="Genomic_DNA"/>
</dbReference>
<sequence length="228" mass="25340">MEIEGENGSKTQLKKGLKTELGRGLGFDSKDRTVSRRHVSFEPKNTGRVHFEVIGRNPIWVKSSRSDEIRVFRRWEGGEIEDGDMFCVSAKKPIWFTAKILELGEGEDERAAGNERELDEGTESGCGLRSVGDLGLDSGDVSGIDPVKGLLLNWIHSCVAFLLYIDVQYAQVVKLIVCASSEVDMQGEKCCTFVAVALYGPRFSVSKIRVHLRLCQSNTSLSKRLLLE</sequence>
<evidence type="ECO:0008006" key="3">
    <source>
        <dbReference type="Google" id="ProtNLM"/>
    </source>
</evidence>
<dbReference type="AlphaFoldDB" id="A0A834G101"/>
<organism evidence="1 2">
    <name type="scientific">Rhododendron simsii</name>
    <name type="common">Sims's rhododendron</name>
    <dbReference type="NCBI Taxonomy" id="118357"/>
    <lineage>
        <taxon>Eukaryota</taxon>
        <taxon>Viridiplantae</taxon>
        <taxon>Streptophyta</taxon>
        <taxon>Embryophyta</taxon>
        <taxon>Tracheophyta</taxon>
        <taxon>Spermatophyta</taxon>
        <taxon>Magnoliopsida</taxon>
        <taxon>eudicotyledons</taxon>
        <taxon>Gunneridae</taxon>
        <taxon>Pentapetalae</taxon>
        <taxon>asterids</taxon>
        <taxon>Ericales</taxon>
        <taxon>Ericaceae</taxon>
        <taxon>Ericoideae</taxon>
        <taxon>Rhodoreae</taxon>
        <taxon>Rhododendron</taxon>
    </lineage>
</organism>